<evidence type="ECO:0000313" key="2">
    <source>
        <dbReference type="Proteomes" id="UP000253908"/>
    </source>
</evidence>
<sequence length="33" mass="3845">MLVELRKLDVISIDKKGRILLKDLAYLREEIGC</sequence>
<organism evidence="1 2">
    <name type="scientific">Oceanobacillus zhaokaii</name>
    <dbReference type="NCBI Taxonomy" id="2052660"/>
    <lineage>
        <taxon>Bacteria</taxon>
        <taxon>Bacillati</taxon>
        <taxon>Bacillota</taxon>
        <taxon>Bacilli</taxon>
        <taxon>Bacillales</taxon>
        <taxon>Bacillaceae</taxon>
        <taxon>Oceanobacillus</taxon>
    </lineage>
</organism>
<name>A0A345PK40_9BACI</name>
<dbReference type="KEGG" id="ocn:CUC15_16135"/>
<gene>
    <name evidence="1" type="ORF">CUC15_16135</name>
</gene>
<reference evidence="2" key="1">
    <citation type="submission" date="2017-11" db="EMBL/GenBank/DDBJ databases">
        <authorList>
            <person name="Zhu W."/>
        </authorList>
    </citation>
    <scope>NUCLEOTIDE SEQUENCE [LARGE SCALE GENOMIC DNA]</scope>
    <source>
        <strain evidence="2">160</strain>
    </source>
</reference>
<evidence type="ECO:0000313" key="1">
    <source>
        <dbReference type="EMBL" id="AXI10370.1"/>
    </source>
</evidence>
<keyword evidence="2" id="KW-1185">Reference proteome</keyword>
<accession>A0A345PK40</accession>
<dbReference type="EMBL" id="CP024848">
    <property type="protein sequence ID" value="AXI10370.1"/>
    <property type="molecule type" value="Genomic_DNA"/>
</dbReference>
<dbReference type="Proteomes" id="UP000253908">
    <property type="component" value="Chromosome"/>
</dbReference>
<protein>
    <recommendedName>
        <fullName evidence="3">HTH crp-type domain-containing protein</fullName>
    </recommendedName>
</protein>
<dbReference type="AlphaFoldDB" id="A0A345PK40"/>
<proteinExistence type="predicted"/>
<evidence type="ECO:0008006" key="3">
    <source>
        <dbReference type="Google" id="ProtNLM"/>
    </source>
</evidence>
<dbReference type="OrthoDB" id="9810708at2"/>